<dbReference type="Proteomes" id="UP001432027">
    <property type="component" value="Unassembled WGS sequence"/>
</dbReference>
<sequence>MVSLPLVQITQPFFSRSIRVRGWSSILNNLAGSNLGGSICIGIEIDSFQFLRSFNSFEFTYRISMPSRLSSHWTHPFEVFGGNFEWLFTRNEWSILRWDKTSGNLVVVSHKRNCLRIGGGGARSRGETSGRGRRHSGLRWSFTGVRRRNKWTSHLLGGIRCVSC</sequence>
<comment type="caution">
    <text evidence="1">The sequence shown here is derived from an EMBL/GenBank/DDBJ whole genome shotgun (WGS) entry which is preliminary data.</text>
</comment>
<evidence type="ECO:0000313" key="2">
    <source>
        <dbReference type="Proteomes" id="UP001432027"/>
    </source>
</evidence>
<accession>A0AAV5U425</accession>
<proteinExistence type="predicted"/>
<dbReference type="EMBL" id="BTSX01000005">
    <property type="protein sequence ID" value="GMT01150.1"/>
    <property type="molecule type" value="Genomic_DNA"/>
</dbReference>
<keyword evidence="2" id="KW-1185">Reference proteome</keyword>
<protein>
    <submittedName>
        <fullName evidence="1">Uncharacterized protein</fullName>
    </submittedName>
</protein>
<dbReference type="AlphaFoldDB" id="A0AAV5U425"/>
<organism evidence="1 2">
    <name type="scientific">Pristionchus entomophagus</name>
    <dbReference type="NCBI Taxonomy" id="358040"/>
    <lineage>
        <taxon>Eukaryota</taxon>
        <taxon>Metazoa</taxon>
        <taxon>Ecdysozoa</taxon>
        <taxon>Nematoda</taxon>
        <taxon>Chromadorea</taxon>
        <taxon>Rhabditida</taxon>
        <taxon>Rhabditina</taxon>
        <taxon>Diplogasteromorpha</taxon>
        <taxon>Diplogasteroidea</taxon>
        <taxon>Neodiplogasteridae</taxon>
        <taxon>Pristionchus</taxon>
    </lineage>
</organism>
<reference evidence="1" key="1">
    <citation type="submission" date="2023-10" db="EMBL/GenBank/DDBJ databases">
        <title>Genome assembly of Pristionchus species.</title>
        <authorList>
            <person name="Yoshida K."/>
            <person name="Sommer R.J."/>
        </authorList>
    </citation>
    <scope>NUCLEOTIDE SEQUENCE</scope>
    <source>
        <strain evidence="1">RS0144</strain>
    </source>
</reference>
<evidence type="ECO:0000313" key="1">
    <source>
        <dbReference type="EMBL" id="GMT01150.1"/>
    </source>
</evidence>
<gene>
    <name evidence="1" type="ORF">PENTCL1PPCAC_23324</name>
</gene>
<name>A0AAV5U425_9BILA</name>